<organism evidence="2 3">
    <name type="scientific">Fluctibacter corallii</name>
    <dbReference type="NCBI Taxonomy" id="2984329"/>
    <lineage>
        <taxon>Bacteria</taxon>
        <taxon>Pseudomonadati</taxon>
        <taxon>Pseudomonadota</taxon>
        <taxon>Gammaproteobacteria</taxon>
        <taxon>Alteromonadales</taxon>
        <taxon>Alteromonadaceae</taxon>
        <taxon>Fluctibacter</taxon>
    </lineage>
</organism>
<evidence type="ECO:0000313" key="3">
    <source>
        <dbReference type="Proteomes" id="UP001652504"/>
    </source>
</evidence>
<feature type="chain" id="PRO_5046821431" evidence="1">
    <location>
        <begin position="23"/>
        <end position="436"/>
    </location>
</feature>
<name>A0ABT3A987_9ALTE</name>
<sequence>MKQKLLLSLFTFSVMASSPVMSQDWWFEIEVIMFKRDITPELVNEQFTPNYQRYSADFDLIGQFLNPDITTLIEGIPVCYADEPAFSFISDFSFHHDIAARHVTLDALWSNKAWQSSDTPMTDLDLYLLGIVDAVKMASNASHNQVHVNNKHNALAPQPIKSVVLPNSLYCKFDNEVFAWPNQKPNAVSSFASSVPKIVDGIAKPFSGAPYLIPAKALKLKRLARDINRQRNVSELLHLGWRQHVPFGQSKAPALRLIAGENFAKRFDSTGQFISLDNEQLIEDDNQPTAISSDLFDTLNAQLDNNQDIDHNTILAMLNQVEKPDDERGVQLNELWQLDGFIKVFLRRIRNVPYLHIDSEMAYRVPVISDDNLNKINNSDTPVEPDLLKSYEFKQLRRVISKQIHYFDHPLFGMVVQIRRHTPPQPEDQLTSNNVE</sequence>
<dbReference type="EMBL" id="JAOWKX010000005">
    <property type="protein sequence ID" value="MCV2885193.1"/>
    <property type="molecule type" value="Genomic_DNA"/>
</dbReference>
<dbReference type="RefSeq" id="WP_263712482.1">
    <property type="nucleotide sequence ID" value="NZ_JAOWKX010000005.1"/>
</dbReference>
<protein>
    <submittedName>
        <fullName evidence="2">Peptidoglycan binding protein CsiV</fullName>
    </submittedName>
</protein>
<gene>
    <name evidence="2" type="ORF">OE749_10870</name>
</gene>
<evidence type="ECO:0000313" key="2">
    <source>
        <dbReference type="EMBL" id="MCV2885193.1"/>
    </source>
</evidence>
<evidence type="ECO:0000256" key="1">
    <source>
        <dbReference type="SAM" id="SignalP"/>
    </source>
</evidence>
<proteinExistence type="predicted"/>
<feature type="signal peptide" evidence="1">
    <location>
        <begin position="1"/>
        <end position="22"/>
    </location>
</feature>
<dbReference type="InterPro" id="IPR021241">
    <property type="entry name" value="CsiV"/>
</dbReference>
<accession>A0ABT3A987</accession>
<keyword evidence="1" id="KW-0732">Signal</keyword>
<dbReference type="Proteomes" id="UP001652504">
    <property type="component" value="Unassembled WGS sequence"/>
</dbReference>
<dbReference type="Pfam" id="PF10972">
    <property type="entry name" value="CsiV"/>
    <property type="match status" value="1"/>
</dbReference>
<reference evidence="2 3" key="1">
    <citation type="submission" date="2022-10" db="EMBL/GenBank/DDBJ databases">
        <title>Aestuariibacter sp. AA17 isolated from Montipora capitata coral fragment.</title>
        <authorList>
            <person name="Emsley S.A."/>
            <person name="Pfannmuller K.M."/>
            <person name="Loughran R.M."/>
            <person name="Shlafstein M."/>
            <person name="Papke E."/>
            <person name="Saw J.H."/>
            <person name="Ushijima B."/>
            <person name="Videau P."/>
        </authorList>
    </citation>
    <scope>NUCLEOTIDE SEQUENCE [LARGE SCALE GENOMIC DNA]</scope>
    <source>
        <strain evidence="2 3">AA17</strain>
    </source>
</reference>
<keyword evidence="3" id="KW-1185">Reference proteome</keyword>
<comment type="caution">
    <text evidence="2">The sequence shown here is derived from an EMBL/GenBank/DDBJ whole genome shotgun (WGS) entry which is preliminary data.</text>
</comment>